<dbReference type="GO" id="GO:0008270">
    <property type="term" value="F:zinc ion binding"/>
    <property type="evidence" value="ECO:0007669"/>
    <property type="project" value="UniProtKB-KW"/>
</dbReference>
<name>A0A6J8B7Q8_MYTCO</name>
<organism evidence="3 4">
    <name type="scientific">Mytilus coruscus</name>
    <name type="common">Sea mussel</name>
    <dbReference type="NCBI Taxonomy" id="42192"/>
    <lineage>
        <taxon>Eukaryota</taxon>
        <taxon>Metazoa</taxon>
        <taxon>Spiralia</taxon>
        <taxon>Lophotrochozoa</taxon>
        <taxon>Mollusca</taxon>
        <taxon>Bivalvia</taxon>
        <taxon>Autobranchia</taxon>
        <taxon>Pteriomorphia</taxon>
        <taxon>Mytilida</taxon>
        <taxon>Mytiloidea</taxon>
        <taxon>Mytilidae</taxon>
        <taxon>Mytilinae</taxon>
        <taxon>Mytilus</taxon>
    </lineage>
</organism>
<keyword evidence="1" id="KW-0863">Zinc-finger</keyword>
<protein>
    <recommendedName>
        <fullName evidence="2">B box-type domain-containing protein</fullName>
    </recommendedName>
</protein>
<sequence>MATNESASFCDFCQSRDLNKSAEEYCPQCEEALCRECKDNHKISKLSKLLHTISVDKYRKLPSFIKQIKHNCDEHDCFLEFYCKSHDSLCCKLCLISAHKECKATMFVDSVRISSSKHPSAAFNNIQRVLKYLDSNICSAIKDRYRNLAELHEEKKTIVEKN</sequence>
<dbReference type="PROSITE" id="PS50119">
    <property type="entry name" value="ZF_BBOX"/>
    <property type="match status" value="1"/>
</dbReference>
<accession>A0A6J8B7Q8</accession>
<evidence type="ECO:0000313" key="3">
    <source>
        <dbReference type="EMBL" id="CAC5380002.1"/>
    </source>
</evidence>
<feature type="domain" description="B box-type" evidence="2">
    <location>
        <begin position="5"/>
        <end position="42"/>
    </location>
</feature>
<dbReference type="OrthoDB" id="6131248at2759"/>
<keyword evidence="1" id="KW-0862">Zinc</keyword>
<evidence type="ECO:0000259" key="2">
    <source>
        <dbReference type="PROSITE" id="PS50119"/>
    </source>
</evidence>
<keyword evidence="1" id="KW-0479">Metal-binding</keyword>
<dbReference type="InterPro" id="IPR000315">
    <property type="entry name" value="Znf_B-box"/>
</dbReference>
<evidence type="ECO:0000256" key="1">
    <source>
        <dbReference type="PROSITE-ProRule" id="PRU00024"/>
    </source>
</evidence>
<dbReference type="Gene3D" id="3.30.160.60">
    <property type="entry name" value="Classic Zinc Finger"/>
    <property type="match status" value="1"/>
</dbReference>
<dbReference type="SUPFAM" id="SSF57845">
    <property type="entry name" value="B-box zinc-binding domain"/>
    <property type="match status" value="1"/>
</dbReference>
<dbReference type="EMBL" id="CACVKT020002807">
    <property type="protein sequence ID" value="CAC5380002.1"/>
    <property type="molecule type" value="Genomic_DNA"/>
</dbReference>
<keyword evidence="4" id="KW-1185">Reference proteome</keyword>
<gene>
    <name evidence="3" type="ORF">MCOR_15997</name>
</gene>
<proteinExistence type="predicted"/>
<reference evidence="3 4" key="1">
    <citation type="submission" date="2020-06" db="EMBL/GenBank/DDBJ databases">
        <authorList>
            <person name="Li R."/>
            <person name="Bekaert M."/>
        </authorList>
    </citation>
    <scope>NUCLEOTIDE SEQUENCE [LARGE SCALE GENOMIC DNA]</scope>
    <source>
        <strain evidence="4">wild</strain>
    </source>
</reference>
<dbReference type="Proteomes" id="UP000507470">
    <property type="component" value="Unassembled WGS sequence"/>
</dbReference>
<evidence type="ECO:0000313" key="4">
    <source>
        <dbReference type="Proteomes" id="UP000507470"/>
    </source>
</evidence>
<dbReference type="AlphaFoldDB" id="A0A6J8B7Q8"/>